<dbReference type="PANTHER" id="PTHR43861:SF1">
    <property type="entry name" value="TRANS-ACONITATE 2-METHYLTRANSFERASE"/>
    <property type="match status" value="1"/>
</dbReference>
<dbReference type="RefSeq" id="WP_193265448.1">
    <property type="nucleotide sequence ID" value="NZ_JBEWCK010000003.1"/>
</dbReference>
<keyword evidence="2" id="KW-0808">Transferase</keyword>
<evidence type="ECO:0000313" key="5">
    <source>
        <dbReference type="Proteomes" id="UP001253463"/>
    </source>
</evidence>
<comment type="caution">
    <text evidence="4">The sequence shown here is derived from an EMBL/GenBank/DDBJ whole genome shotgun (WGS) entry which is preliminary data.</text>
</comment>
<dbReference type="Pfam" id="PF13649">
    <property type="entry name" value="Methyltransf_25"/>
    <property type="match status" value="1"/>
</dbReference>
<evidence type="ECO:0000313" key="4">
    <source>
        <dbReference type="EMBL" id="ELN6933468.1"/>
    </source>
</evidence>
<dbReference type="InterPro" id="IPR041698">
    <property type="entry name" value="Methyltransf_25"/>
</dbReference>
<dbReference type="Gene3D" id="3.40.50.150">
    <property type="entry name" value="Vaccinia Virus protein VP39"/>
    <property type="match status" value="1"/>
</dbReference>
<gene>
    <name evidence="4" type="ORF">RZY48_002898</name>
</gene>
<accession>A0AAI9CVR7</accession>
<dbReference type="Proteomes" id="UP001253463">
    <property type="component" value="Unassembled WGS sequence"/>
</dbReference>
<sequence length="264" mass="30167">MTTASTSNIVELTEVTDATDFMLHNQQVWQHSSETWLNGEMSHLRDLPPILLEKVEAICATSLVLSIADFGCGEGWCQRALHTYNPNLHYIGIDLNPRFVDHLSDNCISENAQFICADYSSDSFNIDEEVDLSIISFSLFEVVDLKQAIANIVKTTRLGGHIVVFTIDRIWQLIDISLSIQDLYNKTRLAYSGKSFYYNTTIRSEKWNEEESYVTITHSVAQYINQFLSFGTQLIDYQEKLFNKDISGQPICYSMLTFRKVSNI</sequence>
<evidence type="ECO:0000259" key="3">
    <source>
        <dbReference type="Pfam" id="PF13649"/>
    </source>
</evidence>
<evidence type="ECO:0000256" key="2">
    <source>
        <dbReference type="ARBA" id="ARBA00022679"/>
    </source>
</evidence>
<dbReference type="AlphaFoldDB" id="A0AAI9CVR7"/>
<keyword evidence="1 4" id="KW-0489">Methyltransferase</keyword>
<feature type="domain" description="Methyltransferase" evidence="3">
    <location>
        <begin position="67"/>
        <end position="160"/>
    </location>
</feature>
<protein>
    <submittedName>
        <fullName evidence="4">Class I SAM-dependent methyltransferase</fullName>
    </submittedName>
</protein>
<dbReference type="GO" id="GO:0008168">
    <property type="term" value="F:methyltransferase activity"/>
    <property type="evidence" value="ECO:0007669"/>
    <property type="project" value="UniProtKB-KW"/>
</dbReference>
<organism evidence="4 5">
    <name type="scientific">Vibrio navarrensis</name>
    <dbReference type="NCBI Taxonomy" id="29495"/>
    <lineage>
        <taxon>Bacteria</taxon>
        <taxon>Pseudomonadati</taxon>
        <taxon>Pseudomonadota</taxon>
        <taxon>Gammaproteobacteria</taxon>
        <taxon>Vibrionales</taxon>
        <taxon>Vibrionaceae</taxon>
        <taxon>Vibrio</taxon>
    </lineage>
</organism>
<evidence type="ECO:0000256" key="1">
    <source>
        <dbReference type="ARBA" id="ARBA00022603"/>
    </source>
</evidence>
<name>A0AAI9CVR7_9VIBR</name>
<dbReference type="SUPFAM" id="SSF53335">
    <property type="entry name" value="S-adenosyl-L-methionine-dependent methyltransferases"/>
    <property type="match status" value="1"/>
</dbReference>
<proteinExistence type="predicted"/>
<dbReference type="PANTHER" id="PTHR43861">
    <property type="entry name" value="TRANS-ACONITATE 2-METHYLTRANSFERASE-RELATED"/>
    <property type="match status" value="1"/>
</dbReference>
<dbReference type="GO" id="GO:0032259">
    <property type="term" value="P:methylation"/>
    <property type="evidence" value="ECO:0007669"/>
    <property type="project" value="UniProtKB-KW"/>
</dbReference>
<dbReference type="CDD" id="cd02440">
    <property type="entry name" value="AdoMet_MTases"/>
    <property type="match status" value="1"/>
</dbReference>
<dbReference type="EMBL" id="ABNSCA010000007">
    <property type="protein sequence ID" value="ELN6933468.1"/>
    <property type="molecule type" value="Genomic_DNA"/>
</dbReference>
<reference evidence="4" key="1">
    <citation type="submission" date="2023-10" db="EMBL/GenBank/DDBJ databases">
        <authorList>
            <consortium name="PulseNet: The National Subtyping Network for Foodborne Disease Surveillance"/>
        </authorList>
    </citation>
    <scope>NUCLEOTIDE SEQUENCE</scope>
    <source>
        <strain evidence="4">PNUSAV004886</strain>
    </source>
</reference>
<dbReference type="InterPro" id="IPR029063">
    <property type="entry name" value="SAM-dependent_MTases_sf"/>
</dbReference>